<gene>
    <name evidence="8" type="ORF">TEK04_03715</name>
</gene>
<sequence length="191" mass="21128">MTATDDLVDRNRTWSAAQAPSDLPIQPRLHVAIVTCMDSRLDLFDVLGLAPGEAHVLRNAGGVVTDDVVRSLAISQRKLGTREVVLVHHTDCGMQKITDDGFRAELQADSGVSPSFAIETFTDLEADVAQSVRRVRRSPFLLFPDAVRGFVHDVATHELREVVVPGRGDRRERDLDRERQRALSPVRLAVS</sequence>
<evidence type="ECO:0000256" key="7">
    <source>
        <dbReference type="ARBA" id="ARBA00048348"/>
    </source>
</evidence>
<keyword evidence="5" id="KW-0862">Zinc</keyword>
<comment type="similarity">
    <text evidence="2">Belongs to the beta-class carbonic anhydrase family.</text>
</comment>
<dbReference type="SUPFAM" id="SSF53056">
    <property type="entry name" value="beta-carbonic anhydrase, cab"/>
    <property type="match status" value="1"/>
</dbReference>
<evidence type="ECO:0000256" key="2">
    <source>
        <dbReference type="ARBA" id="ARBA00006217"/>
    </source>
</evidence>
<comment type="function">
    <text evidence="6">Catalyzes the reversible hydration of carbon dioxide to form bicarbonate.</text>
</comment>
<dbReference type="InterPro" id="IPR001765">
    <property type="entry name" value="Carbonic_anhydrase"/>
</dbReference>
<comment type="catalytic activity">
    <reaction evidence="7">
        <text>hydrogencarbonate + H(+) = CO2 + H2O</text>
        <dbReference type="Rhea" id="RHEA:10748"/>
        <dbReference type="ChEBI" id="CHEBI:15377"/>
        <dbReference type="ChEBI" id="CHEBI:15378"/>
        <dbReference type="ChEBI" id="CHEBI:16526"/>
        <dbReference type="ChEBI" id="CHEBI:17544"/>
        <dbReference type="EC" id="4.2.1.1"/>
    </reaction>
</comment>
<evidence type="ECO:0000256" key="1">
    <source>
        <dbReference type="ARBA" id="ARBA00001947"/>
    </source>
</evidence>
<dbReference type="EC" id="4.2.1.1" evidence="3"/>
<name>A0ABU8DQ54_9ACTN</name>
<dbReference type="PANTHER" id="PTHR43175:SF3">
    <property type="entry name" value="CARBON DISULFIDE HYDROLASE"/>
    <property type="match status" value="1"/>
</dbReference>
<comment type="cofactor">
    <cofactor evidence="1">
        <name>Zn(2+)</name>
        <dbReference type="ChEBI" id="CHEBI:29105"/>
    </cofactor>
</comment>
<evidence type="ECO:0000256" key="3">
    <source>
        <dbReference type="ARBA" id="ARBA00012925"/>
    </source>
</evidence>
<dbReference type="SMART" id="SM00947">
    <property type="entry name" value="Pro_CA"/>
    <property type="match status" value="1"/>
</dbReference>
<evidence type="ECO:0000256" key="4">
    <source>
        <dbReference type="ARBA" id="ARBA00022723"/>
    </source>
</evidence>
<dbReference type="PANTHER" id="PTHR43175">
    <property type="entry name" value="CARBONIC ANHYDRASE"/>
    <property type="match status" value="1"/>
</dbReference>
<dbReference type="Proteomes" id="UP001361570">
    <property type="component" value="Unassembled WGS sequence"/>
</dbReference>
<evidence type="ECO:0000256" key="6">
    <source>
        <dbReference type="ARBA" id="ARBA00024993"/>
    </source>
</evidence>
<dbReference type="RefSeq" id="WP_336402968.1">
    <property type="nucleotide sequence ID" value="NZ_JBAPLU010000003.1"/>
</dbReference>
<proteinExistence type="inferred from homology"/>
<dbReference type="Pfam" id="PF00484">
    <property type="entry name" value="Pro_CA"/>
    <property type="match status" value="1"/>
</dbReference>
<reference evidence="8 9" key="1">
    <citation type="submission" date="2024-03" db="EMBL/GenBank/DDBJ databases">
        <title>Draft genome sequence of Klenkia sp. LSe6-5.</title>
        <authorList>
            <person name="Duangmal K."/>
            <person name="Chantavorakit T."/>
        </authorList>
    </citation>
    <scope>NUCLEOTIDE SEQUENCE [LARGE SCALE GENOMIC DNA]</scope>
    <source>
        <strain evidence="8 9">LSe6-5</strain>
    </source>
</reference>
<keyword evidence="9" id="KW-1185">Reference proteome</keyword>
<dbReference type="EMBL" id="JBAPLU010000003">
    <property type="protein sequence ID" value="MEI4270823.1"/>
    <property type="molecule type" value="Genomic_DNA"/>
</dbReference>
<keyword evidence="4" id="KW-0479">Metal-binding</keyword>
<evidence type="ECO:0000313" key="8">
    <source>
        <dbReference type="EMBL" id="MEI4270823.1"/>
    </source>
</evidence>
<protein>
    <recommendedName>
        <fullName evidence="3">carbonic anhydrase</fullName>
        <ecNumber evidence="3">4.2.1.1</ecNumber>
    </recommendedName>
</protein>
<evidence type="ECO:0000313" key="9">
    <source>
        <dbReference type="Proteomes" id="UP001361570"/>
    </source>
</evidence>
<accession>A0ABU8DQ54</accession>
<dbReference type="InterPro" id="IPR036874">
    <property type="entry name" value="Carbonic_anhydrase_sf"/>
</dbReference>
<dbReference type="Gene3D" id="3.40.1050.10">
    <property type="entry name" value="Carbonic anhydrase"/>
    <property type="match status" value="1"/>
</dbReference>
<organism evidence="8 9">
    <name type="scientific">Klenkia sesuvii</name>
    <dbReference type="NCBI Taxonomy" id="3103137"/>
    <lineage>
        <taxon>Bacteria</taxon>
        <taxon>Bacillati</taxon>
        <taxon>Actinomycetota</taxon>
        <taxon>Actinomycetes</taxon>
        <taxon>Geodermatophilales</taxon>
        <taxon>Geodermatophilaceae</taxon>
        <taxon>Klenkia</taxon>
    </lineage>
</organism>
<comment type="caution">
    <text evidence="8">The sequence shown here is derived from an EMBL/GenBank/DDBJ whole genome shotgun (WGS) entry which is preliminary data.</text>
</comment>
<dbReference type="CDD" id="cd03379">
    <property type="entry name" value="beta_CA_cladeD"/>
    <property type="match status" value="1"/>
</dbReference>
<evidence type="ECO:0000256" key="5">
    <source>
        <dbReference type="ARBA" id="ARBA00022833"/>
    </source>
</evidence>